<evidence type="ECO:0000256" key="5">
    <source>
        <dbReference type="ARBA" id="ARBA00022801"/>
    </source>
</evidence>
<dbReference type="GO" id="GO:0006310">
    <property type="term" value="P:DNA recombination"/>
    <property type="evidence" value="ECO:0007669"/>
    <property type="project" value="InterPro"/>
</dbReference>
<dbReference type="PANTHER" id="PTHR30580">
    <property type="entry name" value="PRIMOSOMAL PROTEIN N"/>
    <property type="match status" value="1"/>
</dbReference>
<feature type="domain" description="Helicase ATP-binding" evidence="13">
    <location>
        <begin position="120"/>
        <end position="286"/>
    </location>
</feature>
<dbReference type="Gene3D" id="3.40.50.300">
    <property type="entry name" value="P-loop containing nucleotide triphosphate hydrolases"/>
    <property type="match status" value="2"/>
</dbReference>
<dbReference type="GO" id="GO:0003677">
    <property type="term" value="F:DNA binding"/>
    <property type="evidence" value="ECO:0007669"/>
    <property type="project" value="UniProtKB-KW"/>
</dbReference>
<dbReference type="NCBIfam" id="NF004069">
    <property type="entry name" value="PRK05580.2-1"/>
    <property type="match status" value="1"/>
</dbReference>
<dbReference type="InterPro" id="IPR042115">
    <property type="entry name" value="PriA_3primeBD_sf"/>
</dbReference>
<evidence type="ECO:0000256" key="4">
    <source>
        <dbReference type="ARBA" id="ARBA00022741"/>
    </source>
</evidence>
<dbReference type="SUPFAM" id="SSF52540">
    <property type="entry name" value="P-loop containing nucleoside triphosphate hydrolases"/>
    <property type="match status" value="1"/>
</dbReference>
<dbReference type="GO" id="GO:0005524">
    <property type="term" value="F:ATP binding"/>
    <property type="evidence" value="ECO:0007669"/>
    <property type="project" value="UniProtKB-KW"/>
</dbReference>
<dbReference type="InterPro" id="IPR011545">
    <property type="entry name" value="DEAD/DEAH_box_helicase_dom"/>
</dbReference>
<evidence type="ECO:0000256" key="2">
    <source>
        <dbReference type="ARBA" id="ARBA00022705"/>
    </source>
</evidence>
<evidence type="ECO:0000313" key="15">
    <source>
        <dbReference type="Proteomes" id="UP000231638"/>
    </source>
</evidence>
<dbReference type="GO" id="GO:0043138">
    <property type="term" value="F:3'-5' DNA helicase activity"/>
    <property type="evidence" value="ECO:0007669"/>
    <property type="project" value="UniProtKB-EC"/>
</dbReference>
<dbReference type="AlphaFoldDB" id="A0A2D3W9W3"/>
<keyword evidence="3" id="KW-0479">Metal-binding</keyword>
<sequence length="594" mass="66362">MFYYQISLLKSPLSPLSYSSDAPLARGTLVEVSLSRRTMRGVVLESVEEPSFTCECIGSTCELFYPPKIIELARFIAEYYVCSLGEALALFVPYDTHASCELKVQTSTSIVLSSEQQKALDFTQAYSSSLLFGDTGSGKTEIYMKLFEQCIDEGKQAIFLLPEIGLTPQMKERLRKHFGSHVAIWHSKISAKKKEQILSDLQEGKIAIVAGTRSALFLPFSHLGFIVVDEEHDESYKSGSRPRYNAKDLALLFGQKLGIRVLLGSATPSLGSFQKLPTFRLKGTFFPSQSRVLYDEGEHGISYVMTQAIQNALKAHRQVVVFLPTRANFKYVTCKKCGAHIECPFCSVAMSLHHAANALKCHYCNYAETIPSVCPTCGHDEIIAERLGTAEVAQKLQAHFESFVVQQFDRDVVRTEKHLSEILTRFNEHRIDIMVGTQMLSKGHDYHDVGLAVILGIDALMAMSDFRAREKTLALVKQIAGRSGRKGYGEVLIQTKNAAFFKRYLDDFEAFLHEEAQSRKGLYPPFKKMLRLMSSHAKEEKAQAIIEHVVGIAAHFPNVEVVGFGKANIAKIAGKYRYELLARSDSSKALLEFA</sequence>
<dbReference type="STRING" id="366522.GCA_001548055_00867"/>
<evidence type="ECO:0000256" key="1">
    <source>
        <dbReference type="ARBA" id="ARBA00022515"/>
    </source>
</evidence>
<dbReference type="GO" id="GO:0016787">
    <property type="term" value="F:hydrolase activity"/>
    <property type="evidence" value="ECO:0007669"/>
    <property type="project" value="UniProtKB-KW"/>
</dbReference>
<name>A0A2D3W9W3_9BACT</name>
<keyword evidence="4" id="KW-0547">Nucleotide-binding</keyword>
<dbReference type="InterPro" id="IPR027417">
    <property type="entry name" value="P-loop_NTPase"/>
</dbReference>
<dbReference type="SMART" id="SM00490">
    <property type="entry name" value="HELICc"/>
    <property type="match status" value="1"/>
</dbReference>
<dbReference type="GO" id="GO:0046872">
    <property type="term" value="F:metal ion binding"/>
    <property type="evidence" value="ECO:0007669"/>
    <property type="project" value="UniProtKB-KW"/>
</dbReference>
<keyword evidence="10" id="KW-0413">Isomerase</keyword>
<dbReference type="InterPro" id="IPR001650">
    <property type="entry name" value="Helicase_C-like"/>
</dbReference>
<dbReference type="HAMAP" id="MF_00983">
    <property type="entry name" value="PriA"/>
    <property type="match status" value="1"/>
</dbReference>
<organism evidence="14 15">
    <name type="scientific">Sulfurospirillum cavolei</name>
    <dbReference type="NCBI Taxonomy" id="366522"/>
    <lineage>
        <taxon>Bacteria</taxon>
        <taxon>Pseudomonadati</taxon>
        <taxon>Campylobacterota</taxon>
        <taxon>Epsilonproteobacteria</taxon>
        <taxon>Campylobacterales</taxon>
        <taxon>Sulfurospirillaceae</taxon>
        <taxon>Sulfurospirillum</taxon>
    </lineage>
</organism>
<dbReference type="FunFam" id="3.40.50.300:FF:000489">
    <property type="entry name" value="Primosome assembly protein PriA"/>
    <property type="match status" value="1"/>
</dbReference>
<dbReference type="Pfam" id="PF18074">
    <property type="entry name" value="PriA_C"/>
    <property type="match status" value="1"/>
</dbReference>
<keyword evidence="5" id="KW-0378">Hydrolase</keyword>
<evidence type="ECO:0000256" key="7">
    <source>
        <dbReference type="ARBA" id="ARBA00022833"/>
    </source>
</evidence>
<comment type="caution">
    <text evidence="14">The sequence shown here is derived from an EMBL/GenBank/DDBJ whole genome shotgun (WGS) entry which is preliminary data.</text>
</comment>
<dbReference type="GO" id="GO:0006269">
    <property type="term" value="P:DNA replication, synthesis of primer"/>
    <property type="evidence" value="ECO:0007669"/>
    <property type="project" value="UniProtKB-KW"/>
</dbReference>
<keyword evidence="9" id="KW-0238">DNA-binding</keyword>
<dbReference type="Gene3D" id="3.40.1440.60">
    <property type="entry name" value="PriA, 3(prime) DNA-binding domain"/>
    <property type="match status" value="1"/>
</dbReference>
<keyword evidence="2" id="KW-0235">DNA replication</keyword>
<evidence type="ECO:0000256" key="8">
    <source>
        <dbReference type="ARBA" id="ARBA00022840"/>
    </source>
</evidence>
<dbReference type="InterPro" id="IPR041236">
    <property type="entry name" value="PriA_C"/>
</dbReference>
<evidence type="ECO:0000256" key="10">
    <source>
        <dbReference type="ARBA" id="ARBA00023235"/>
    </source>
</evidence>
<dbReference type="InterPro" id="IPR014001">
    <property type="entry name" value="Helicase_ATP-bd"/>
</dbReference>
<dbReference type="EMBL" id="DLUG01000093">
    <property type="protein sequence ID" value="DAB36695.1"/>
    <property type="molecule type" value="Genomic_DNA"/>
</dbReference>
<dbReference type="SMART" id="SM00487">
    <property type="entry name" value="DEXDc"/>
    <property type="match status" value="1"/>
</dbReference>
<dbReference type="Pfam" id="PF18319">
    <property type="entry name" value="Zn_ribbon_PriA"/>
    <property type="match status" value="1"/>
</dbReference>
<dbReference type="GO" id="GO:0006302">
    <property type="term" value="P:double-strand break repair"/>
    <property type="evidence" value="ECO:0007669"/>
    <property type="project" value="InterPro"/>
</dbReference>
<dbReference type="PROSITE" id="PS51192">
    <property type="entry name" value="HELICASE_ATP_BIND_1"/>
    <property type="match status" value="1"/>
</dbReference>
<dbReference type="Pfam" id="PF00271">
    <property type="entry name" value="Helicase_C"/>
    <property type="match status" value="1"/>
</dbReference>
<proteinExistence type="inferred from homology"/>
<dbReference type="Pfam" id="PF17764">
    <property type="entry name" value="PriA_3primeBD"/>
    <property type="match status" value="1"/>
</dbReference>
<evidence type="ECO:0000256" key="12">
    <source>
        <dbReference type="ARBA" id="ARBA00048988"/>
    </source>
</evidence>
<dbReference type="InterPro" id="IPR041222">
    <property type="entry name" value="PriA_3primeBD"/>
</dbReference>
<evidence type="ECO:0000256" key="11">
    <source>
        <dbReference type="ARBA" id="ARBA00034808"/>
    </source>
</evidence>
<evidence type="ECO:0000259" key="13">
    <source>
        <dbReference type="PROSITE" id="PS51192"/>
    </source>
</evidence>
<dbReference type="NCBIfam" id="TIGR00595">
    <property type="entry name" value="priA"/>
    <property type="match status" value="1"/>
</dbReference>
<evidence type="ECO:0000313" key="14">
    <source>
        <dbReference type="EMBL" id="DAB36695.1"/>
    </source>
</evidence>
<reference evidence="14 15" key="1">
    <citation type="journal article" date="2017" name="Front. Microbiol.">
        <title>Comparative Genomic Analysis of the Class Epsilonproteobacteria and Proposed Reclassification to Epsilonbacteraeota (phyl. nov.).</title>
        <authorList>
            <person name="Waite D.W."/>
            <person name="Vanwonterghem I."/>
            <person name="Rinke C."/>
            <person name="Parks D.H."/>
            <person name="Zhang Y."/>
            <person name="Takai K."/>
            <person name="Sievert S.M."/>
            <person name="Simon J."/>
            <person name="Campbell B.J."/>
            <person name="Hanson T.E."/>
            <person name="Woyke T."/>
            <person name="Klotz M.G."/>
            <person name="Hugenholtz P."/>
        </authorList>
    </citation>
    <scope>NUCLEOTIDE SEQUENCE [LARGE SCALE GENOMIC DNA]</scope>
    <source>
        <strain evidence="14">UBA11420</strain>
    </source>
</reference>
<keyword evidence="1" id="KW-0639">Primosome</keyword>
<dbReference type="Pfam" id="PF00270">
    <property type="entry name" value="DEAD"/>
    <property type="match status" value="1"/>
</dbReference>
<dbReference type="Proteomes" id="UP000231638">
    <property type="component" value="Unassembled WGS sequence"/>
</dbReference>
<feature type="non-terminal residue" evidence="14">
    <location>
        <position position="594"/>
    </location>
</feature>
<keyword evidence="7" id="KW-0862">Zinc</keyword>
<dbReference type="GO" id="GO:0006270">
    <property type="term" value="P:DNA replication initiation"/>
    <property type="evidence" value="ECO:0007669"/>
    <property type="project" value="TreeGrafter"/>
</dbReference>
<accession>A0A2D3W9W3</accession>
<keyword evidence="6" id="KW-0347">Helicase</keyword>
<dbReference type="EC" id="5.6.2.4" evidence="11"/>
<protein>
    <recommendedName>
        <fullName evidence="11">DNA 3'-5' helicase</fullName>
        <ecNumber evidence="11">5.6.2.4</ecNumber>
    </recommendedName>
</protein>
<evidence type="ECO:0000256" key="6">
    <source>
        <dbReference type="ARBA" id="ARBA00022806"/>
    </source>
</evidence>
<dbReference type="InterPro" id="IPR040498">
    <property type="entry name" value="PriA_CRR"/>
</dbReference>
<comment type="catalytic activity">
    <reaction evidence="12">
        <text>ATP + H2O = ADP + phosphate + H(+)</text>
        <dbReference type="Rhea" id="RHEA:13065"/>
        <dbReference type="ChEBI" id="CHEBI:15377"/>
        <dbReference type="ChEBI" id="CHEBI:15378"/>
        <dbReference type="ChEBI" id="CHEBI:30616"/>
        <dbReference type="ChEBI" id="CHEBI:43474"/>
        <dbReference type="ChEBI" id="CHEBI:456216"/>
        <dbReference type="EC" id="5.6.2.4"/>
    </reaction>
</comment>
<gene>
    <name evidence="14" type="ORF">CFH80_03495</name>
</gene>
<dbReference type="InterPro" id="IPR005259">
    <property type="entry name" value="PriA"/>
</dbReference>
<evidence type="ECO:0000256" key="3">
    <source>
        <dbReference type="ARBA" id="ARBA00022723"/>
    </source>
</evidence>
<evidence type="ECO:0000256" key="9">
    <source>
        <dbReference type="ARBA" id="ARBA00023125"/>
    </source>
</evidence>
<keyword evidence="8" id="KW-0067">ATP-binding</keyword>
<dbReference type="GO" id="GO:1990077">
    <property type="term" value="C:primosome complex"/>
    <property type="evidence" value="ECO:0007669"/>
    <property type="project" value="UniProtKB-KW"/>
</dbReference>
<dbReference type="PANTHER" id="PTHR30580:SF0">
    <property type="entry name" value="PRIMOSOMAL PROTEIN N"/>
    <property type="match status" value="1"/>
</dbReference>